<evidence type="ECO:0000313" key="2">
    <source>
        <dbReference type="EMBL" id="KAF7340871.1"/>
    </source>
</evidence>
<name>A0A8H7CLX0_9AGAR</name>
<proteinExistence type="predicted"/>
<gene>
    <name evidence="2" type="ORF">MSAN_02116600</name>
</gene>
<keyword evidence="3" id="KW-1185">Reference proteome</keyword>
<organism evidence="2 3">
    <name type="scientific">Mycena sanguinolenta</name>
    <dbReference type="NCBI Taxonomy" id="230812"/>
    <lineage>
        <taxon>Eukaryota</taxon>
        <taxon>Fungi</taxon>
        <taxon>Dikarya</taxon>
        <taxon>Basidiomycota</taxon>
        <taxon>Agaricomycotina</taxon>
        <taxon>Agaricomycetes</taxon>
        <taxon>Agaricomycetidae</taxon>
        <taxon>Agaricales</taxon>
        <taxon>Marasmiineae</taxon>
        <taxon>Mycenaceae</taxon>
        <taxon>Mycena</taxon>
    </lineage>
</organism>
<sequence length="150" mass="16160">MAAAPRQLWTSEVRAAAAVQHQRVRLLASLAHTAAQGADIALPNACIPTHPAHAHALLPPPTHAHPYSAHPLDAPGPGALHLPDSPPPFESREGEDDQLTPVFAHPHSAHPDAHHAAARTGIIRCRCFKFTTLEHHHDSWRPYGGDKRGP</sequence>
<evidence type="ECO:0000256" key="1">
    <source>
        <dbReference type="SAM" id="MobiDB-lite"/>
    </source>
</evidence>
<protein>
    <submittedName>
        <fullName evidence="2">Uncharacterized protein</fullName>
    </submittedName>
</protein>
<dbReference type="AlphaFoldDB" id="A0A8H7CLX0"/>
<reference evidence="2" key="1">
    <citation type="submission" date="2020-05" db="EMBL/GenBank/DDBJ databases">
        <title>Mycena genomes resolve the evolution of fungal bioluminescence.</title>
        <authorList>
            <person name="Tsai I.J."/>
        </authorList>
    </citation>
    <scope>NUCLEOTIDE SEQUENCE</scope>
    <source>
        <strain evidence="2">160909Yilan</strain>
    </source>
</reference>
<dbReference type="Proteomes" id="UP000623467">
    <property type="component" value="Unassembled WGS sequence"/>
</dbReference>
<comment type="caution">
    <text evidence="2">The sequence shown here is derived from an EMBL/GenBank/DDBJ whole genome shotgun (WGS) entry which is preliminary data.</text>
</comment>
<accession>A0A8H7CLX0</accession>
<dbReference type="EMBL" id="JACAZH010000029">
    <property type="protein sequence ID" value="KAF7340871.1"/>
    <property type="molecule type" value="Genomic_DNA"/>
</dbReference>
<feature type="region of interest" description="Disordered" evidence="1">
    <location>
        <begin position="57"/>
        <end position="96"/>
    </location>
</feature>
<evidence type="ECO:0000313" key="3">
    <source>
        <dbReference type="Proteomes" id="UP000623467"/>
    </source>
</evidence>